<dbReference type="Proteomes" id="UP000187185">
    <property type="component" value="Chromosome"/>
</dbReference>
<organism evidence="2 3">
    <name type="scientific">Microbacterium aurum</name>
    <dbReference type="NCBI Taxonomy" id="36805"/>
    <lineage>
        <taxon>Bacteria</taxon>
        <taxon>Bacillati</taxon>
        <taxon>Actinomycetota</taxon>
        <taxon>Actinomycetes</taxon>
        <taxon>Micrococcales</taxon>
        <taxon>Microbacteriaceae</taxon>
        <taxon>Microbacterium</taxon>
    </lineage>
</organism>
<gene>
    <name evidence="2" type="ORF">BOH66_16205</name>
</gene>
<feature type="region of interest" description="Disordered" evidence="1">
    <location>
        <begin position="60"/>
        <end position="84"/>
    </location>
</feature>
<dbReference type="KEGG" id="maur:BOH66_16205"/>
<evidence type="ECO:0000313" key="3">
    <source>
        <dbReference type="Proteomes" id="UP000187185"/>
    </source>
</evidence>
<dbReference type="AlphaFoldDB" id="A0A1P8UC36"/>
<sequence length="166" mass="18454">MPSFSGPFAAEYQEAWQRSETDAVRGVLQDGHISDQEWSQVLQSLKDCLSSQGITVTSYNEKDGSYESNVGEVDGDSANASMGKCEVQSGEPWIGRLYRAQTSNPENIPETQLLTDCLVRNHAVPESYTVEKYLEDAPTMKFPFIDEGGEQTFALCNQDTSYTHTH</sequence>
<accession>A0A1P8UC36</accession>
<name>A0A1P8UC36_9MICO</name>
<reference evidence="2 3" key="1">
    <citation type="submission" date="2016-12" db="EMBL/GenBank/DDBJ databases">
        <title>Complete genome sequence of Microbacterium aurum KACC 15219.</title>
        <authorList>
            <person name="Jung Y."/>
            <person name="Shin J.-H."/>
            <person name="Lee Y.-J."/>
            <person name="Yi H."/>
            <person name="Bahn Y.-S."/>
            <person name="Kim J.F."/>
            <person name="Lee D.-W."/>
        </authorList>
    </citation>
    <scope>NUCLEOTIDE SEQUENCE [LARGE SCALE GENOMIC DNA]</scope>
    <source>
        <strain evidence="2 3">KACC 15219</strain>
    </source>
</reference>
<dbReference type="EMBL" id="CP018762">
    <property type="protein sequence ID" value="APZ35600.1"/>
    <property type="molecule type" value="Genomic_DNA"/>
</dbReference>
<evidence type="ECO:0000313" key="2">
    <source>
        <dbReference type="EMBL" id="APZ35600.1"/>
    </source>
</evidence>
<protein>
    <submittedName>
        <fullName evidence="2">Uncharacterized protein</fullName>
    </submittedName>
</protein>
<evidence type="ECO:0000256" key="1">
    <source>
        <dbReference type="SAM" id="MobiDB-lite"/>
    </source>
</evidence>
<keyword evidence="3" id="KW-1185">Reference proteome</keyword>
<proteinExistence type="predicted"/>